<organism evidence="2 3">
    <name type="scientific">Erythrobacter insulae</name>
    <dbReference type="NCBI Taxonomy" id="2584124"/>
    <lineage>
        <taxon>Bacteria</taxon>
        <taxon>Pseudomonadati</taxon>
        <taxon>Pseudomonadota</taxon>
        <taxon>Alphaproteobacteria</taxon>
        <taxon>Sphingomonadales</taxon>
        <taxon>Erythrobacteraceae</taxon>
        <taxon>Erythrobacter/Porphyrobacter group</taxon>
        <taxon>Erythrobacter</taxon>
    </lineage>
</organism>
<protein>
    <submittedName>
        <fullName evidence="2">DUF4136 domain-containing protein</fullName>
    </submittedName>
</protein>
<sequence>MPKLYQVSPHPVDRPFHRPVHSSFQRRFQRAFVPFAALSLVACAGTYTGPVEVTRFVAEDTSQLGKGSIAVAIRTGEDADSEILDTIYSNAIVSELQNLGYTVSLDEKPAQQAFATVSVRQIIRSGGNSAAGVSIGGQTGSFGSGLGIGLGLALGGGNKDREATTMEVRITSAETGKALWEGRAEIIASVDSKYSVSTENARALAAALFKDFPGGNGETVQLSVDELERTP</sequence>
<dbReference type="AlphaFoldDB" id="A0A547PCC8"/>
<dbReference type="EMBL" id="VHJK01000001">
    <property type="protein sequence ID" value="TRD11694.1"/>
    <property type="molecule type" value="Genomic_DNA"/>
</dbReference>
<accession>A0A547PCC8</accession>
<evidence type="ECO:0000259" key="1">
    <source>
        <dbReference type="Pfam" id="PF13590"/>
    </source>
</evidence>
<dbReference type="Proteomes" id="UP000316343">
    <property type="component" value="Unassembled WGS sequence"/>
</dbReference>
<keyword evidence="3" id="KW-1185">Reference proteome</keyword>
<dbReference type="Pfam" id="PF13590">
    <property type="entry name" value="DUF4136"/>
    <property type="match status" value="1"/>
</dbReference>
<evidence type="ECO:0000313" key="3">
    <source>
        <dbReference type="Proteomes" id="UP000316343"/>
    </source>
</evidence>
<dbReference type="RefSeq" id="WP_142787967.1">
    <property type="nucleotide sequence ID" value="NZ_VHJK01000001.1"/>
</dbReference>
<evidence type="ECO:0000313" key="2">
    <source>
        <dbReference type="EMBL" id="TRD11694.1"/>
    </source>
</evidence>
<reference evidence="2 3" key="1">
    <citation type="submission" date="2019-06" db="EMBL/GenBank/DDBJ databases">
        <title>Erythrobacter insulae sp. nov., isolated from a tidal flat.</title>
        <authorList>
            <person name="Yoon J.-H."/>
        </authorList>
    </citation>
    <scope>NUCLEOTIDE SEQUENCE [LARGE SCALE GENOMIC DNA]</scope>
    <source>
        <strain evidence="2 3">JBTF-M21</strain>
    </source>
</reference>
<feature type="domain" description="DUF4136" evidence="1">
    <location>
        <begin position="77"/>
        <end position="214"/>
    </location>
</feature>
<gene>
    <name evidence="2" type="ORF">FGU71_07315</name>
</gene>
<dbReference type="OrthoDB" id="7428103at2"/>
<dbReference type="InterPro" id="IPR025411">
    <property type="entry name" value="DUF4136"/>
</dbReference>
<comment type="caution">
    <text evidence="2">The sequence shown here is derived from an EMBL/GenBank/DDBJ whole genome shotgun (WGS) entry which is preliminary data.</text>
</comment>
<name>A0A547PCC8_9SPHN</name>
<proteinExistence type="predicted"/>